<dbReference type="PANTHER" id="PTHR30255">
    <property type="entry name" value="SINGLE-STRANDED-DNA-SPECIFIC EXONUCLEASE RECJ"/>
    <property type="match status" value="1"/>
</dbReference>
<dbReference type="GO" id="GO:0006281">
    <property type="term" value="P:DNA repair"/>
    <property type="evidence" value="ECO:0007669"/>
    <property type="project" value="InterPro"/>
</dbReference>
<keyword evidence="4" id="KW-0378">Hydrolase</keyword>
<evidence type="ECO:0000256" key="2">
    <source>
        <dbReference type="ARBA" id="ARBA00019841"/>
    </source>
</evidence>
<dbReference type="InterPro" id="IPR041122">
    <property type="entry name" value="RecJ_OB"/>
</dbReference>
<dbReference type="GO" id="GO:0003676">
    <property type="term" value="F:nucleic acid binding"/>
    <property type="evidence" value="ECO:0007669"/>
    <property type="project" value="InterPro"/>
</dbReference>
<feature type="domain" description="RecJ OB" evidence="9">
    <location>
        <begin position="468"/>
        <end position="570"/>
    </location>
</feature>
<dbReference type="InterPro" id="IPR038763">
    <property type="entry name" value="DHH_sf"/>
</dbReference>
<evidence type="ECO:0000259" key="9">
    <source>
        <dbReference type="Pfam" id="PF17768"/>
    </source>
</evidence>
<dbReference type="GO" id="GO:0008409">
    <property type="term" value="F:5'-3' exonuclease activity"/>
    <property type="evidence" value="ECO:0007669"/>
    <property type="project" value="InterPro"/>
</dbReference>
<keyword evidence="3" id="KW-0540">Nuclease</keyword>
<proteinExistence type="inferred from homology"/>
<dbReference type="InterPro" id="IPR001667">
    <property type="entry name" value="DDH_dom"/>
</dbReference>
<feature type="coiled-coil region" evidence="6">
    <location>
        <begin position="311"/>
        <end position="338"/>
    </location>
</feature>
<dbReference type="Pfam" id="PF17768">
    <property type="entry name" value="RecJ_OB"/>
    <property type="match status" value="1"/>
</dbReference>
<dbReference type="FunFam" id="3.90.1640.30:FF:000001">
    <property type="entry name" value="Single-stranded-DNA-specific exonuclease RecJ"/>
    <property type="match status" value="1"/>
</dbReference>
<protein>
    <recommendedName>
        <fullName evidence="2">Single-stranded-DNA-specific exonuclease RecJ</fullName>
    </recommendedName>
</protein>
<dbReference type="PATRIC" id="fig|45073.5.peg.2407"/>
<dbReference type="GO" id="GO:0006310">
    <property type="term" value="P:DNA recombination"/>
    <property type="evidence" value="ECO:0007669"/>
    <property type="project" value="InterPro"/>
</dbReference>
<dbReference type="NCBIfam" id="TIGR00644">
    <property type="entry name" value="recJ"/>
    <property type="match status" value="1"/>
</dbReference>
<keyword evidence="6" id="KW-0175">Coiled coil</keyword>
<dbReference type="RefSeq" id="WP_058508360.1">
    <property type="nucleotide sequence ID" value="NZ_CAAAIK010000009.1"/>
</dbReference>
<dbReference type="EMBL" id="LNYS01000018">
    <property type="protein sequence ID" value="KTD48014.1"/>
    <property type="molecule type" value="Genomic_DNA"/>
</dbReference>
<evidence type="ECO:0000259" key="8">
    <source>
        <dbReference type="Pfam" id="PF02272"/>
    </source>
</evidence>
<feature type="domain" description="DDH" evidence="7">
    <location>
        <begin position="69"/>
        <end position="229"/>
    </location>
</feature>
<keyword evidence="5 10" id="KW-0269">Exonuclease</keyword>
<name>A0A0W0XU87_9GAMM</name>
<dbReference type="Proteomes" id="UP000054618">
    <property type="component" value="Unassembled WGS sequence"/>
</dbReference>
<organism evidence="10 11">
    <name type="scientific">Legionella quinlivanii</name>
    <dbReference type="NCBI Taxonomy" id="45073"/>
    <lineage>
        <taxon>Bacteria</taxon>
        <taxon>Pseudomonadati</taxon>
        <taxon>Pseudomonadota</taxon>
        <taxon>Gammaproteobacteria</taxon>
        <taxon>Legionellales</taxon>
        <taxon>Legionellaceae</taxon>
        <taxon>Legionella</taxon>
    </lineage>
</organism>
<dbReference type="AlphaFoldDB" id="A0A0W0XU87"/>
<evidence type="ECO:0000313" key="11">
    <source>
        <dbReference type="Proteomes" id="UP000054618"/>
    </source>
</evidence>
<dbReference type="OrthoDB" id="9809852at2"/>
<evidence type="ECO:0000256" key="3">
    <source>
        <dbReference type="ARBA" id="ARBA00022722"/>
    </source>
</evidence>
<dbReference type="Gene3D" id="3.90.1640.30">
    <property type="match status" value="1"/>
</dbReference>
<dbReference type="PANTHER" id="PTHR30255:SF2">
    <property type="entry name" value="SINGLE-STRANDED-DNA-SPECIFIC EXONUCLEASE RECJ"/>
    <property type="match status" value="1"/>
</dbReference>
<gene>
    <name evidence="10" type="primary">recJ</name>
    <name evidence="10" type="ORF">Lqui_2278</name>
</gene>
<dbReference type="SUPFAM" id="SSF64182">
    <property type="entry name" value="DHH phosphoesterases"/>
    <property type="match status" value="1"/>
</dbReference>
<dbReference type="Pfam" id="PF01368">
    <property type="entry name" value="DHH"/>
    <property type="match status" value="1"/>
</dbReference>
<dbReference type="Gene3D" id="3.10.310.30">
    <property type="match status" value="1"/>
</dbReference>
<comment type="caution">
    <text evidence="10">The sequence shown here is derived from an EMBL/GenBank/DDBJ whole genome shotgun (WGS) entry which is preliminary data.</text>
</comment>
<evidence type="ECO:0000313" key="10">
    <source>
        <dbReference type="EMBL" id="KTD48014.1"/>
    </source>
</evidence>
<dbReference type="Pfam" id="PF02272">
    <property type="entry name" value="DHHA1"/>
    <property type="match status" value="1"/>
</dbReference>
<dbReference type="InterPro" id="IPR051673">
    <property type="entry name" value="SSDNA_exonuclease_RecJ"/>
</dbReference>
<evidence type="ECO:0000259" key="7">
    <source>
        <dbReference type="Pfam" id="PF01368"/>
    </source>
</evidence>
<evidence type="ECO:0000256" key="4">
    <source>
        <dbReference type="ARBA" id="ARBA00022801"/>
    </source>
</evidence>
<dbReference type="InterPro" id="IPR003156">
    <property type="entry name" value="DHHA1_dom"/>
</dbReference>
<evidence type="ECO:0000256" key="6">
    <source>
        <dbReference type="SAM" id="Coils"/>
    </source>
</evidence>
<comment type="similarity">
    <text evidence="1">Belongs to the RecJ family.</text>
</comment>
<keyword evidence="11" id="KW-1185">Reference proteome</keyword>
<accession>A0A0W0XU87</accession>
<reference evidence="10 11" key="1">
    <citation type="submission" date="2015-11" db="EMBL/GenBank/DDBJ databases">
        <title>Genomic analysis of 38 Legionella species identifies large and diverse effector repertoires.</title>
        <authorList>
            <person name="Burstein D."/>
            <person name="Amaro F."/>
            <person name="Zusman T."/>
            <person name="Lifshitz Z."/>
            <person name="Cohen O."/>
            <person name="Gilbert J.A."/>
            <person name="Pupko T."/>
            <person name="Shuman H.A."/>
            <person name="Segal G."/>
        </authorList>
    </citation>
    <scope>NUCLEOTIDE SEQUENCE [LARGE SCALE GENOMIC DNA]</scope>
    <source>
        <strain evidence="10 11">CDC#1442-AUS-E</strain>
    </source>
</reference>
<dbReference type="InterPro" id="IPR004610">
    <property type="entry name" value="RecJ"/>
</dbReference>
<sequence>MQIKRRTIAEVSLTLSSLSPLLQRIYAARGIEHESQLDKRLQSLLPYNELIDIGKASQRLEQALRQKQRILVIGDFDADGATSTAVAISALRSMGAAHVDYLVPNRFEFGYGLTPAIVEVARQRTPDLLITVDNGIASIEGVDAANQAGIDVLITDHHLPGDQLPKACAIVNPNQQGDGFASKSMAGVGVIFYVMLALRRHLVNSNWFAEQGIEAPNMAQFLDLVALGTVADVVTLDQNNRIMINQGIARIRQGHCRPGILALLEVAGKNAETIRESDMGFSVAPRLNAAGRLDDMSLGIECLLCEDMNRARLYARQLDELNQERRQIEAEMKEQALAVVNQMAKKMENSAHLPPALCLMDENWHQGVIGILAGRLKDRFHRPVIAFAVVSDNEMKGSARSVSGLNIRDVLAEIDTHYPGLINRFGGHAMAAGLSLHPGAFSDFQKVFVEEVAKHRHELDLEGVLLSDGSLTSSELSIETALMLQQAGPWGQQFPEPCFDDVFEIIEQRLVGKNHLKLSLIRESGGDTIDAIAFNVDLNQWPNHRLRKLHMAYKLDINMFQRRARLQLIAEMLVPLT</sequence>
<evidence type="ECO:0000256" key="5">
    <source>
        <dbReference type="ARBA" id="ARBA00022839"/>
    </source>
</evidence>
<evidence type="ECO:0000256" key="1">
    <source>
        <dbReference type="ARBA" id="ARBA00005915"/>
    </source>
</evidence>
<feature type="domain" description="DHHA1" evidence="8">
    <location>
        <begin position="360"/>
        <end position="453"/>
    </location>
</feature>
<dbReference type="STRING" id="45073.Lqui_2278"/>